<dbReference type="SMART" id="SM00342">
    <property type="entry name" value="HTH_ARAC"/>
    <property type="match status" value="1"/>
</dbReference>
<feature type="domain" description="HTH araC/xylS-type" evidence="3">
    <location>
        <begin position="193"/>
        <end position="291"/>
    </location>
</feature>
<evidence type="ECO:0000313" key="4">
    <source>
        <dbReference type="EMBL" id="MDN4602102.1"/>
    </source>
</evidence>
<dbReference type="Proteomes" id="UP001174205">
    <property type="component" value="Unassembled WGS sequence"/>
</dbReference>
<dbReference type="InterPro" id="IPR009057">
    <property type="entry name" value="Homeodomain-like_sf"/>
</dbReference>
<evidence type="ECO:0000259" key="3">
    <source>
        <dbReference type="PROSITE" id="PS01124"/>
    </source>
</evidence>
<dbReference type="Pfam" id="PF12833">
    <property type="entry name" value="HTH_18"/>
    <property type="match status" value="1"/>
</dbReference>
<reference evidence="4" key="1">
    <citation type="submission" date="2023-03" db="EMBL/GenBank/DDBJ databases">
        <title>MT1 and MT2 Draft Genomes of Novel Species.</title>
        <authorList>
            <person name="Venkateswaran K."/>
        </authorList>
    </citation>
    <scope>NUCLEOTIDE SEQUENCE</scope>
    <source>
        <strain evidence="4">F6_3S_P_1C</strain>
    </source>
</reference>
<dbReference type="SUPFAM" id="SSF46689">
    <property type="entry name" value="Homeodomain-like"/>
    <property type="match status" value="2"/>
</dbReference>
<evidence type="ECO:0000256" key="1">
    <source>
        <dbReference type="ARBA" id="ARBA00023015"/>
    </source>
</evidence>
<dbReference type="InterPro" id="IPR009594">
    <property type="entry name" value="Tscrpt_reg_HTH_AraC_N"/>
</dbReference>
<evidence type="ECO:0000313" key="5">
    <source>
        <dbReference type="Proteomes" id="UP001174205"/>
    </source>
</evidence>
<dbReference type="InterPro" id="IPR018060">
    <property type="entry name" value="HTH_AraC"/>
</dbReference>
<dbReference type="PANTHER" id="PTHR43436:SF1">
    <property type="entry name" value="TRANSCRIPTIONAL REGULATORY PROTEIN"/>
    <property type="match status" value="1"/>
</dbReference>
<dbReference type="Pfam" id="PF06719">
    <property type="entry name" value="AraC_N"/>
    <property type="match status" value="1"/>
</dbReference>
<accession>A0ABT8JC72</accession>
<sequence>MNQYVSELARQIARLAPNDGVHATAIPELCFRRVSRESEPTHSINRPSLYVIVQGSKTAALVRESFLLNPGMYMVTSVHLPVIGKIIEATKEKPYLSLALTLNPDVIVDINKKYNPSPKERGETSGRSILVNSSTPPLLDAMLRLVQLLETPEDIDMLSPLVIREIFYRVLQGEQGALIRQFSVLGSYAQVISSAIHLINRDYSEPLIIEELAALVSMSPTTFHKQFKRVTAMSPLQYQKTIRLQTARRLLLTEGLDAATAGFRVGYESPSQFSREYARLFGRPPMSDVQHLHDSLSKGEGMNRFVTSKRIVERNKEQD</sequence>
<keyword evidence="5" id="KW-1185">Reference proteome</keyword>
<protein>
    <submittedName>
        <fullName evidence="4">AraC family transcriptional regulator</fullName>
    </submittedName>
</protein>
<keyword evidence="2" id="KW-0804">Transcription</keyword>
<proteinExistence type="predicted"/>
<dbReference type="EMBL" id="JAROCD010000006">
    <property type="protein sequence ID" value="MDN4602102.1"/>
    <property type="molecule type" value="Genomic_DNA"/>
</dbReference>
<name>A0ABT8JC72_9BACL</name>
<evidence type="ECO:0000256" key="2">
    <source>
        <dbReference type="ARBA" id="ARBA00023163"/>
    </source>
</evidence>
<dbReference type="RefSeq" id="WP_301246817.1">
    <property type="nucleotide sequence ID" value="NZ_JAROCD010000006.1"/>
</dbReference>
<keyword evidence="1" id="KW-0805">Transcription regulation</keyword>
<dbReference type="PANTHER" id="PTHR43436">
    <property type="entry name" value="ARAC-FAMILY TRANSCRIPTIONAL REGULATOR"/>
    <property type="match status" value="1"/>
</dbReference>
<dbReference type="PROSITE" id="PS01124">
    <property type="entry name" value="HTH_ARAC_FAMILY_2"/>
    <property type="match status" value="1"/>
</dbReference>
<gene>
    <name evidence="4" type="ORF">P5G61_12760</name>
</gene>
<organism evidence="4 5">
    <name type="scientific">Paenibacillus vandeheii</name>
    <dbReference type="NCBI Taxonomy" id="3035917"/>
    <lineage>
        <taxon>Bacteria</taxon>
        <taxon>Bacillati</taxon>
        <taxon>Bacillota</taxon>
        <taxon>Bacilli</taxon>
        <taxon>Bacillales</taxon>
        <taxon>Paenibacillaceae</taxon>
        <taxon>Paenibacillus</taxon>
    </lineage>
</organism>
<dbReference type="Gene3D" id="1.10.10.60">
    <property type="entry name" value="Homeodomain-like"/>
    <property type="match status" value="2"/>
</dbReference>
<comment type="caution">
    <text evidence="4">The sequence shown here is derived from an EMBL/GenBank/DDBJ whole genome shotgun (WGS) entry which is preliminary data.</text>
</comment>